<keyword evidence="3" id="KW-1185">Reference proteome</keyword>
<dbReference type="AlphaFoldDB" id="A0A1B9H0N3"/>
<organism evidence="2 3">
    <name type="scientific">Kwoniella heveanensis BCC8398</name>
    <dbReference type="NCBI Taxonomy" id="1296120"/>
    <lineage>
        <taxon>Eukaryota</taxon>
        <taxon>Fungi</taxon>
        <taxon>Dikarya</taxon>
        <taxon>Basidiomycota</taxon>
        <taxon>Agaricomycotina</taxon>
        <taxon>Tremellomycetes</taxon>
        <taxon>Tremellales</taxon>
        <taxon>Cryptococcaceae</taxon>
        <taxon>Kwoniella</taxon>
    </lineage>
</organism>
<feature type="compositionally biased region" description="Basic and acidic residues" evidence="1">
    <location>
        <begin position="198"/>
        <end position="217"/>
    </location>
</feature>
<dbReference type="EMBL" id="KI669494">
    <property type="protein sequence ID" value="OCF36819.1"/>
    <property type="molecule type" value="Genomic_DNA"/>
</dbReference>
<feature type="compositionally biased region" description="Low complexity" evidence="1">
    <location>
        <begin position="69"/>
        <end position="87"/>
    </location>
</feature>
<feature type="compositionally biased region" description="Polar residues" evidence="1">
    <location>
        <begin position="1"/>
        <end position="29"/>
    </location>
</feature>
<feature type="region of interest" description="Disordered" evidence="1">
    <location>
        <begin position="68"/>
        <end position="91"/>
    </location>
</feature>
<name>A0A1B9H0N3_9TREE</name>
<proteinExistence type="predicted"/>
<evidence type="ECO:0000313" key="3">
    <source>
        <dbReference type="Proteomes" id="UP000092666"/>
    </source>
</evidence>
<reference evidence="2 3" key="1">
    <citation type="submission" date="2013-07" db="EMBL/GenBank/DDBJ databases">
        <title>The Genome Sequence of Cryptococcus heveanensis BCC8398.</title>
        <authorList>
            <consortium name="The Broad Institute Genome Sequencing Platform"/>
            <person name="Cuomo C."/>
            <person name="Litvintseva A."/>
            <person name="Chen Y."/>
            <person name="Heitman J."/>
            <person name="Sun S."/>
            <person name="Springer D."/>
            <person name="Dromer F."/>
            <person name="Young S.K."/>
            <person name="Zeng Q."/>
            <person name="Gargeya S."/>
            <person name="Fitzgerald M."/>
            <person name="Abouelleil A."/>
            <person name="Alvarado L."/>
            <person name="Berlin A.M."/>
            <person name="Chapman S.B."/>
            <person name="Dewar J."/>
            <person name="Goldberg J."/>
            <person name="Griggs A."/>
            <person name="Gujja S."/>
            <person name="Hansen M."/>
            <person name="Howarth C."/>
            <person name="Imamovic A."/>
            <person name="Larimer J."/>
            <person name="McCowan C."/>
            <person name="Murphy C."/>
            <person name="Pearson M."/>
            <person name="Priest M."/>
            <person name="Roberts A."/>
            <person name="Saif S."/>
            <person name="Shea T."/>
            <person name="Sykes S."/>
            <person name="Wortman J."/>
            <person name="Nusbaum C."/>
            <person name="Birren B."/>
        </authorList>
    </citation>
    <scope>NUCLEOTIDE SEQUENCE [LARGE SCALE GENOMIC DNA]</scope>
    <source>
        <strain evidence="2 3">BCC8398</strain>
    </source>
</reference>
<feature type="region of interest" description="Disordered" evidence="1">
    <location>
        <begin position="1"/>
        <end position="37"/>
    </location>
</feature>
<feature type="region of interest" description="Disordered" evidence="1">
    <location>
        <begin position="197"/>
        <end position="229"/>
    </location>
</feature>
<accession>A0A1B9H0N3</accession>
<dbReference type="Proteomes" id="UP000092666">
    <property type="component" value="Unassembled WGS sequence"/>
</dbReference>
<sequence>MASIPSSTGVGPSISNSKSIHGNGNGDQNTRADDMSVEMIEIPSTGLEFFEYRRRLFLAGLPLPPTPLIPLASSSSSSSSSSAPTSPRMRIPKYLPPPKPAPFGRGPTSAAARRLEELLADDGSEELQSNWDKGVGQVARHMHAGKKLAKGLRLGLVIKVLKASWIQDGLWPVDARGRPIKPPDSPIIEGIDLFPTRPTEEENRGHDQGSIRGDTKDGAGGQVDAKANGRVGQNGLLSISVLEMVEDPVPQSRDGQ</sequence>
<evidence type="ECO:0000256" key="1">
    <source>
        <dbReference type="SAM" id="MobiDB-lite"/>
    </source>
</evidence>
<reference evidence="3" key="2">
    <citation type="submission" date="2013-12" db="EMBL/GenBank/DDBJ databases">
        <title>Evolution of pathogenesis and genome organization in the Tremellales.</title>
        <authorList>
            <person name="Cuomo C."/>
            <person name="Litvintseva A."/>
            <person name="Heitman J."/>
            <person name="Chen Y."/>
            <person name="Sun S."/>
            <person name="Springer D."/>
            <person name="Dromer F."/>
            <person name="Young S."/>
            <person name="Zeng Q."/>
            <person name="Chapman S."/>
            <person name="Gujja S."/>
            <person name="Saif S."/>
            <person name="Birren B."/>
        </authorList>
    </citation>
    <scope>NUCLEOTIDE SEQUENCE [LARGE SCALE GENOMIC DNA]</scope>
    <source>
        <strain evidence="3">BCC8398</strain>
    </source>
</reference>
<protein>
    <submittedName>
        <fullName evidence="2">Uncharacterized protein</fullName>
    </submittedName>
</protein>
<gene>
    <name evidence="2" type="ORF">I316_01415</name>
</gene>
<dbReference type="OrthoDB" id="3366194at2759"/>
<evidence type="ECO:0000313" key="2">
    <source>
        <dbReference type="EMBL" id="OCF36819.1"/>
    </source>
</evidence>